<dbReference type="Proteomes" id="UP000462931">
    <property type="component" value="Unassembled WGS sequence"/>
</dbReference>
<dbReference type="Pfam" id="PF00515">
    <property type="entry name" value="TPR_1"/>
    <property type="match status" value="1"/>
</dbReference>
<dbReference type="PROSITE" id="PS50005">
    <property type="entry name" value="TPR"/>
    <property type="match status" value="5"/>
</dbReference>
<dbReference type="Gene3D" id="1.25.40.10">
    <property type="entry name" value="Tetratricopeptide repeat domain"/>
    <property type="match status" value="4"/>
</dbReference>
<dbReference type="SMART" id="SM00028">
    <property type="entry name" value="TPR"/>
    <property type="match status" value="11"/>
</dbReference>
<feature type="repeat" description="TPR" evidence="1">
    <location>
        <begin position="217"/>
        <end position="250"/>
    </location>
</feature>
<feature type="repeat" description="TPR" evidence="1">
    <location>
        <begin position="323"/>
        <end position="356"/>
    </location>
</feature>
<feature type="repeat" description="TPR" evidence="1">
    <location>
        <begin position="428"/>
        <end position="461"/>
    </location>
</feature>
<dbReference type="Pfam" id="PF13181">
    <property type="entry name" value="TPR_8"/>
    <property type="match status" value="4"/>
</dbReference>
<evidence type="ECO:0000313" key="3">
    <source>
        <dbReference type="Proteomes" id="UP000462931"/>
    </source>
</evidence>
<dbReference type="InterPro" id="IPR019734">
    <property type="entry name" value="TPR_rpt"/>
</dbReference>
<proteinExistence type="predicted"/>
<organism evidence="2 3">
    <name type="scientific">Pedobacter puniceum</name>
    <dbReference type="NCBI Taxonomy" id="2666136"/>
    <lineage>
        <taxon>Bacteria</taxon>
        <taxon>Pseudomonadati</taxon>
        <taxon>Bacteroidota</taxon>
        <taxon>Sphingobacteriia</taxon>
        <taxon>Sphingobacteriales</taxon>
        <taxon>Sphingobacteriaceae</taxon>
        <taxon>Pedobacter</taxon>
    </lineage>
</organism>
<evidence type="ECO:0000256" key="1">
    <source>
        <dbReference type="PROSITE-ProRule" id="PRU00339"/>
    </source>
</evidence>
<feature type="repeat" description="TPR" evidence="1">
    <location>
        <begin position="81"/>
        <end position="114"/>
    </location>
</feature>
<comment type="caution">
    <text evidence="2">The sequence shown here is derived from an EMBL/GenBank/DDBJ whole genome shotgun (WGS) entry which is preliminary data.</text>
</comment>
<dbReference type="PROSITE" id="PS50293">
    <property type="entry name" value="TPR_REGION"/>
    <property type="match status" value="1"/>
</dbReference>
<feature type="repeat" description="TPR" evidence="1">
    <location>
        <begin position="47"/>
        <end position="80"/>
    </location>
</feature>
<dbReference type="RefSeq" id="WP_154288752.1">
    <property type="nucleotide sequence ID" value="NZ_WKJI01000006.1"/>
</dbReference>
<dbReference type="SUPFAM" id="SSF81901">
    <property type="entry name" value="HCP-like"/>
    <property type="match status" value="1"/>
</dbReference>
<dbReference type="InterPro" id="IPR011990">
    <property type="entry name" value="TPR-like_helical_dom_sf"/>
</dbReference>
<keyword evidence="1" id="KW-0802">TPR repeat</keyword>
<evidence type="ECO:0000313" key="2">
    <source>
        <dbReference type="EMBL" id="MRX48683.1"/>
    </source>
</evidence>
<dbReference type="EMBL" id="WKJI01000006">
    <property type="protein sequence ID" value="MRX48683.1"/>
    <property type="molecule type" value="Genomic_DNA"/>
</dbReference>
<sequence length="579" mass="66661">MMNKKHILILALTCTGLLSYAQKNKNKQQEFIVISGKQLSQQDSSLVENLYYSGLKEKVSDNYSLAADFFKRALDIDPLHHFSAYELAQIYFRAKDFEQAKNYIQKAITVETQNEWYWLLSSNIYQELKDYNLLNYALTELVKTAPDKIEYQLDKANTLMILKRNDEALAIYDALEKQFGSNPEIVKGKQNIFVSKGDLKGATAHLQKLIDEQPEEVVNYIYLGDLYFNNRQKDKALEVYKKAKVLAPENAYINLALADIYNSIGKSEDAFNELRIAFSHQELDIDQKIKIIISYFSAFPELRAVRYAETLSKTLTEVHSNEAKAFAVYGDVLYQKNELEKAKSAYEKAVYLNKQIYVVWDQLIRIKISLNDMPGVVKDGEEALSLFPNQAVLYVYTALAYNQLKQSEKAVNYLNAALNYELNNPLKVQVYSSLGDAYQSLKKFKESVAAYEQALALEPDNVYALNNYAYYLSLRDENLEKAERMSYRSNQLEKDNSSFLDTYAWILFRQKKYKEAKDWIEKALKASDSQSATIIEHYGDIIFHLGDKAGALENWKKAAQLGEKSTLLQKKINEGKYFE</sequence>
<name>A0A7K0FSD3_9SPHI</name>
<dbReference type="SUPFAM" id="SSF48452">
    <property type="entry name" value="TPR-like"/>
    <property type="match status" value="1"/>
</dbReference>
<gene>
    <name evidence="2" type="ORF">GJJ64_15925</name>
</gene>
<dbReference type="PANTHER" id="PTHR12558:SF13">
    <property type="entry name" value="CELL DIVISION CYCLE PROTEIN 27 HOMOLOG"/>
    <property type="match status" value="1"/>
</dbReference>
<keyword evidence="3" id="KW-1185">Reference proteome</keyword>
<dbReference type="Pfam" id="PF13432">
    <property type="entry name" value="TPR_16"/>
    <property type="match status" value="1"/>
</dbReference>
<reference evidence="2 3" key="1">
    <citation type="submission" date="2019-11" db="EMBL/GenBank/DDBJ databases">
        <authorList>
            <person name="Cheng Q."/>
            <person name="Yang Z."/>
        </authorList>
    </citation>
    <scope>NUCLEOTIDE SEQUENCE [LARGE SCALE GENOMIC DNA]</scope>
    <source>
        <strain evidence="2 3">HX-22-1</strain>
    </source>
</reference>
<accession>A0A7K0FSD3</accession>
<protein>
    <submittedName>
        <fullName evidence="2">Tetratricopeptide repeat protein</fullName>
    </submittedName>
</protein>
<dbReference type="AlphaFoldDB" id="A0A7K0FSD3"/>
<dbReference type="PANTHER" id="PTHR12558">
    <property type="entry name" value="CELL DIVISION CYCLE 16,23,27"/>
    <property type="match status" value="1"/>
</dbReference>